<proteinExistence type="predicted"/>
<evidence type="ECO:0000256" key="1">
    <source>
        <dbReference type="SAM" id="SignalP"/>
    </source>
</evidence>
<feature type="signal peptide" evidence="1">
    <location>
        <begin position="1"/>
        <end position="21"/>
    </location>
</feature>
<organism evidence="3 4">
    <name type="scientific">Helicobacter suis</name>
    <dbReference type="NCBI Taxonomy" id="104628"/>
    <lineage>
        <taxon>Bacteria</taxon>
        <taxon>Pseudomonadati</taxon>
        <taxon>Campylobacterota</taxon>
        <taxon>Epsilonproteobacteria</taxon>
        <taxon>Campylobacterales</taxon>
        <taxon>Helicobacteraceae</taxon>
        <taxon>Helicobacter</taxon>
    </lineage>
</organism>
<evidence type="ECO:0000313" key="4">
    <source>
        <dbReference type="Proteomes" id="UP000317935"/>
    </source>
</evidence>
<dbReference type="GeneID" id="56929238"/>
<reference evidence="2 5" key="2">
    <citation type="submission" date="2020-04" db="EMBL/GenBank/DDBJ databases">
        <title>Genomic analysis of gastric non-Helicobacter pylori Helicobacters isolated in Japan.</title>
        <authorList>
            <person name="Suzuki M."/>
            <person name="Rimbara E."/>
        </authorList>
    </citation>
    <scope>NUCLEOTIDE SEQUENCE [LARGE SCALE GENOMIC DNA]</scope>
    <source>
        <strain evidence="2 5">NHP19-0020</strain>
    </source>
</reference>
<gene>
    <name evidence="2" type="ORF">NHP190020_09250</name>
    <name evidence="3" type="ORF">SNTW_05550</name>
</gene>
<dbReference type="AlphaFoldDB" id="A0A6J4CZH7"/>
<dbReference type="EMBL" id="AP023036">
    <property type="protein sequence ID" value="BCD45886.1"/>
    <property type="molecule type" value="Genomic_DNA"/>
</dbReference>
<dbReference type="EMBL" id="AP019774">
    <property type="protein sequence ID" value="BCD69910.1"/>
    <property type="molecule type" value="Genomic_DNA"/>
</dbReference>
<dbReference type="Proteomes" id="UP000509742">
    <property type="component" value="Chromosome"/>
</dbReference>
<sequence length="113" mass="13130">MRKWILLGLCFLSCFLSTLQATQYFFRDFHAKNLEYAIHLKRKLKKEIQACAQLNTLPHLETELDQQIKSFFRDIERASESSQGSRTAYREGHMRATEVEALHESGGGDYESN</sequence>
<dbReference type="Proteomes" id="UP000317935">
    <property type="component" value="Chromosome"/>
</dbReference>
<evidence type="ECO:0000313" key="3">
    <source>
        <dbReference type="EMBL" id="BCD69910.1"/>
    </source>
</evidence>
<name>A0A6J4CZH7_9HELI</name>
<keyword evidence="1" id="KW-0732">Signal</keyword>
<evidence type="ECO:0000313" key="5">
    <source>
        <dbReference type="Proteomes" id="UP000509742"/>
    </source>
</evidence>
<protein>
    <submittedName>
        <fullName evidence="3">Uncharacterized protein</fullName>
    </submittedName>
</protein>
<evidence type="ECO:0000313" key="2">
    <source>
        <dbReference type="EMBL" id="BCD45886.1"/>
    </source>
</evidence>
<accession>A0A6J4CZH7</accession>
<feature type="chain" id="PRO_5044644212" evidence="1">
    <location>
        <begin position="22"/>
        <end position="113"/>
    </location>
</feature>
<keyword evidence="5" id="KW-1185">Reference proteome</keyword>
<dbReference type="OrthoDB" id="5048491at2"/>
<reference evidence="3 4" key="1">
    <citation type="submission" date="2019-06" db="EMBL/GenBank/DDBJ databases">
        <title>Complete genome sequence of Helicobacter suis SNTW101c.</title>
        <authorList>
            <person name="Rimbara E."/>
            <person name="Suzuki M."/>
            <person name="Matsui H."/>
            <person name="Nakamura M."/>
            <person name="Mori S."/>
            <person name="Shibayama K."/>
        </authorList>
    </citation>
    <scope>NUCLEOTIDE SEQUENCE [LARGE SCALE GENOMIC DNA]</scope>
    <source>
        <strain evidence="3 4">SNTW101c</strain>
    </source>
</reference>
<dbReference type="RefSeq" id="WP_034375907.1">
    <property type="nucleotide sequence ID" value="NZ_AP019774.1"/>
</dbReference>